<dbReference type="EMBL" id="NJET01000113">
    <property type="protein sequence ID" value="PHH61183.1"/>
    <property type="molecule type" value="Genomic_DNA"/>
</dbReference>
<evidence type="ECO:0000313" key="4">
    <source>
        <dbReference type="Proteomes" id="UP000226192"/>
    </source>
</evidence>
<dbReference type="AlphaFoldDB" id="A0A2C5Y0K2"/>
<dbReference type="Pfam" id="PF12706">
    <property type="entry name" value="Lactamase_B_2"/>
    <property type="match status" value="1"/>
</dbReference>
<evidence type="ECO:0000256" key="1">
    <source>
        <dbReference type="SAM" id="MobiDB-lite"/>
    </source>
</evidence>
<accession>A0A2C5Y0K2</accession>
<dbReference type="GO" id="GO:0005737">
    <property type="term" value="C:cytoplasm"/>
    <property type="evidence" value="ECO:0007669"/>
    <property type="project" value="TreeGrafter"/>
</dbReference>
<sequence>MSTYRCSVSTAPGPAPEHGKAHHVKNQSGQLVRFENPFPSFGRWKDISLFRAGLIYLGCVSATAPLSRSSIALLYRALRIRVWPASPSLMLPPDRYKAQGKLPVPDTSDARIPTVPASFLPSRLVGGSLRTTWLGHASHFVEFPSGLRALFDPVFEERFNSLGPKRFTPAACGPRDFPALDAVFISHNHHDHLSHTTVKEIALAYPRVHFFVGLGLAQWFRDSGIHAVTEMDWWDDAQVTLQRETTSAHDAGPQSISARVSCLPSQHGSMRSPLDKDRSLWASWAVTSGGKSLWFAGDTAYRCVPEGIDELGPGFDQLPRNPHFSQIGELRGPFDLGLIPIGAYHPRFMYSPVHVSPYDAVEIFQDTKCRMALGIHWGTWALTSEPVQEPPHKLKEALKIKGLAQTGVFDVCAIGESRDF</sequence>
<gene>
    <name evidence="3" type="ORF">CDD81_706</name>
</gene>
<dbReference type="OrthoDB" id="332863at2759"/>
<dbReference type="InterPro" id="IPR036866">
    <property type="entry name" value="RibonucZ/Hydroxyglut_hydro"/>
</dbReference>
<protein>
    <recommendedName>
        <fullName evidence="2">Metallo-beta-lactamase domain-containing protein</fullName>
    </recommendedName>
</protein>
<reference evidence="3 4" key="1">
    <citation type="submission" date="2017-06" db="EMBL/GenBank/DDBJ databases">
        <title>Ant-infecting Ophiocordyceps genomes reveal a high diversity of potential behavioral manipulation genes and a possible major role for enterotoxins.</title>
        <authorList>
            <person name="De Bekker C."/>
            <person name="Evans H.C."/>
            <person name="Brachmann A."/>
            <person name="Hughes D.P."/>
        </authorList>
    </citation>
    <scope>NUCLEOTIDE SEQUENCE [LARGE SCALE GENOMIC DNA]</scope>
    <source>
        <strain evidence="3 4">Map64</strain>
    </source>
</reference>
<feature type="region of interest" description="Disordered" evidence="1">
    <location>
        <begin position="1"/>
        <end position="26"/>
    </location>
</feature>
<dbReference type="Gene3D" id="3.60.15.10">
    <property type="entry name" value="Ribonuclease Z/Hydroxyacylglutathione hydrolase-like"/>
    <property type="match status" value="1"/>
</dbReference>
<dbReference type="GO" id="GO:0070292">
    <property type="term" value="P:N-acylphosphatidylethanolamine metabolic process"/>
    <property type="evidence" value="ECO:0007669"/>
    <property type="project" value="TreeGrafter"/>
</dbReference>
<keyword evidence="4" id="KW-1185">Reference proteome</keyword>
<dbReference type="Proteomes" id="UP000226192">
    <property type="component" value="Unassembled WGS sequence"/>
</dbReference>
<comment type="caution">
    <text evidence="3">The sequence shown here is derived from an EMBL/GenBank/DDBJ whole genome shotgun (WGS) entry which is preliminary data.</text>
</comment>
<dbReference type="PANTHER" id="PTHR15032:SF4">
    <property type="entry name" value="N-ACYL-PHOSPHATIDYLETHANOLAMINE-HYDROLYZING PHOSPHOLIPASE D"/>
    <property type="match status" value="1"/>
</dbReference>
<dbReference type="InterPro" id="IPR001279">
    <property type="entry name" value="Metallo-B-lactamas"/>
</dbReference>
<dbReference type="GO" id="GO:0070291">
    <property type="term" value="P:N-acylethanolamine metabolic process"/>
    <property type="evidence" value="ECO:0007669"/>
    <property type="project" value="TreeGrafter"/>
</dbReference>
<feature type="compositionally biased region" description="Polar residues" evidence="1">
    <location>
        <begin position="1"/>
        <end position="10"/>
    </location>
</feature>
<evidence type="ECO:0000259" key="2">
    <source>
        <dbReference type="Pfam" id="PF12706"/>
    </source>
</evidence>
<dbReference type="GO" id="GO:0070290">
    <property type="term" value="F:N-acylphosphatidylethanolamine-specific phospholipase D activity"/>
    <property type="evidence" value="ECO:0007669"/>
    <property type="project" value="TreeGrafter"/>
</dbReference>
<dbReference type="SUPFAM" id="SSF56281">
    <property type="entry name" value="Metallo-hydrolase/oxidoreductase"/>
    <property type="match status" value="1"/>
</dbReference>
<proteinExistence type="predicted"/>
<dbReference type="PANTHER" id="PTHR15032">
    <property type="entry name" value="N-ACYL-PHOSPHATIDYLETHANOLAMINE-HYDROLYZING PHOSPHOLIPASE D"/>
    <property type="match status" value="1"/>
</dbReference>
<name>A0A2C5Y0K2_9HYPO</name>
<organism evidence="3 4">
    <name type="scientific">Ophiocordyceps australis</name>
    <dbReference type="NCBI Taxonomy" id="1399860"/>
    <lineage>
        <taxon>Eukaryota</taxon>
        <taxon>Fungi</taxon>
        <taxon>Dikarya</taxon>
        <taxon>Ascomycota</taxon>
        <taxon>Pezizomycotina</taxon>
        <taxon>Sordariomycetes</taxon>
        <taxon>Hypocreomycetidae</taxon>
        <taxon>Hypocreales</taxon>
        <taxon>Ophiocordycipitaceae</taxon>
        <taxon>Ophiocordyceps</taxon>
    </lineage>
</organism>
<feature type="domain" description="Metallo-beta-lactamase" evidence="2">
    <location>
        <begin position="149"/>
        <end position="377"/>
    </location>
</feature>
<evidence type="ECO:0000313" key="3">
    <source>
        <dbReference type="EMBL" id="PHH61183.1"/>
    </source>
</evidence>